<dbReference type="InterPro" id="IPR003583">
    <property type="entry name" value="Hlx-hairpin-Hlx_DNA-bd_motif"/>
</dbReference>
<accession>A0A0B6X082</accession>
<evidence type="ECO:0000256" key="7">
    <source>
        <dbReference type="ARBA" id="ARBA00022763"/>
    </source>
</evidence>
<dbReference type="InterPro" id="IPR010994">
    <property type="entry name" value="RuvA_2-like"/>
</dbReference>
<dbReference type="OrthoDB" id="9759736at2"/>
<comment type="caution">
    <text evidence="14">Lacks conserved residue(s) required for the propagation of feature annotation.</text>
</comment>
<dbReference type="HAMAP" id="MF_01588">
    <property type="entry name" value="DNA_ligase_A"/>
    <property type="match status" value="1"/>
</dbReference>
<dbReference type="InterPro" id="IPR013840">
    <property type="entry name" value="DNAligase_N"/>
</dbReference>
<dbReference type="FunFam" id="1.10.150.20:FF:000007">
    <property type="entry name" value="DNA ligase"/>
    <property type="match status" value="1"/>
</dbReference>
<dbReference type="PIRSF" id="PIRSF001604">
    <property type="entry name" value="LigA"/>
    <property type="match status" value="1"/>
</dbReference>
<evidence type="ECO:0000256" key="2">
    <source>
        <dbReference type="ARBA" id="ARBA00012722"/>
    </source>
</evidence>
<dbReference type="Gene3D" id="6.20.10.30">
    <property type="match status" value="1"/>
</dbReference>
<dbReference type="Pfam" id="PF03120">
    <property type="entry name" value="OB_DNA_ligase"/>
    <property type="match status" value="1"/>
</dbReference>
<keyword evidence="14" id="KW-0464">Manganese</keyword>
<dbReference type="Pfam" id="PF14520">
    <property type="entry name" value="HHH_5"/>
    <property type="match status" value="1"/>
</dbReference>
<keyword evidence="10 14" id="KW-0520">NAD</keyword>
<name>A0A0B6X082_9BACT</name>
<keyword evidence="6 14" id="KW-0479">Metal-binding</keyword>
<dbReference type="SMART" id="SM00292">
    <property type="entry name" value="BRCT"/>
    <property type="match status" value="1"/>
</dbReference>
<dbReference type="EMBL" id="CBXV010000008">
    <property type="protein sequence ID" value="CDM66392.1"/>
    <property type="molecule type" value="Genomic_DNA"/>
</dbReference>
<dbReference type="PANTHER" id="PTHR23389">
    <property type="entry name" value="CHROMOSOME TRANSMISSION FIDELITY FACTOR 18"/>
    <property type="match status" value="1"/>
</dbReference>
<dbReference type="GO" id="GO:0005829">
    <property type="term" value="C:cytosol"/>
    <property type="evidence" value="ECO:0007669"/>
    <property type="project" value="TreeGrafter"/>
</dbReference>
<evidence type="ECO:0000256" key="5">
    <source>
        <dbReference type="ARBA" id="ARBA00022705"/>
    </source>
</evidence>
<dbReference type="Gene3D" id="3.40.50.10190">
    <property type="entry name" value="BRCT domain"/>
    <property type="match status" value="1"/>
</dbReference>
<dbReference type="Pfam" id="PF00533">
    <property type="entry name" value="BRCT"/>
    <property type="match status" value="1"/>
</dbReference>
<dbReference type="STRING" id="454194.PYK22_02422"/>
<proteinExistence type="inferred from homology"/>
<feature type="binding site" evidence="14">
    <location>
        <begin position="37"/>
        <end position="41"/>
    </location>
    <ligand>
        <name>NAD(+)</name>
        <dbReference type="ChEBI" id="CHEBI:57540"/>
    </ligand>
</feature>
<keyword evidence="4 14" id="KW-0436">Ligase</keyword>
<dbReference type="PROSITE" id="PS01056">
    <property type="entry name" value="DNA_LIGASE_N2"/>
    <property type="match status" value="1"/>
</dbReference>
<evidence type="ECO:0000256" key="13">
    <source>
        <dbReference type="ARBA" id="ARBA00060881"/>
    </source>
</evidence>
<dbReference type="Gene3D" id="1.10.287.610">
    <property type="entry name" value="Helix hairpin bin"/>
    <property type="match status" value="1"/>
</dbReference>
<dbReference type="InterPro" id="IPR001679">
    <property type="entry name" value="DNA_ligase"/>
</dbReference>
<feature type="domain" description="BRCT" evidence="16">
    <location>
        <begin position="596"/>
        <end position="677"/>
    </location>
</feature>
<dbReference type="PROSITE" id="PS01055">
    <property type="entry name" value="DNA_LIGASE_N1"/>
    <property type="match status" value="1"/>
</dbReference>
<evidence type="ECO:0000256" key="8">
    <source>
        <dbReference type="ARBA" id="ARBA00022833"/>
    </source>
</evidence>
<keyword evidence="18" id="KW-1185">Reference proteome</keyword>
<dbReference type="SUPFAM" id="SSF50249">
    <property type="entry name" value="Nucleic acid-binding proteins"/>
    <property type="match status" value="1"/>
</dbReference>
<keyword evidence="7 14" id="KW-0227">DNA damage</keyword>
<dbReference type="GO" id="GO:0003677">
    <property type="term" value="F:DNA binding"/>
    <property type="evidence" value="ECO:0007669"/>
    <property type="project" value="InterPro"/>
</dbReference>
<dbReference type="SUPFAM" id="SSF52113">
    <property type="entry name" value="BRCT domain"/>
    <property type="match status" value="1"/>
</dbReference>
<dbReference type="Pfam" id="PF01653">
    <property type="entry name" value="DNA_ligase_aden"/>
    <property type="match status" value="1"/>
</dbReference>
<dbReference type="Gene3D" id="3.30.470.30">
    <property type="entry name" value="DNA ligase/mRNA capping enzyme"/>
    <property type="match status" value="1"/>
</dbReference>
<dbReference type="FunFam" id="3.30.470.30:FF:000001">
    <property type="entry name" value="DNA ligase"/>
    <property type="match status" value="1"/>
</dbReference>
<protein>
    <recommendedName>
        <fullName evidence="3 14">DNA ligase</fullName>
        <ecNumber evidence="2 14">6.5.1.2</ecNumber>
    </recommendedName>
    <alternativeName>
        <fullName evidence="14">Polydeoxyribonucleotide synthase [NAD(+)]</fullName>
    </alternativeName>
</protein>
<feature type="binding site" evidence="14">
    <location>
        <position position="179"/>
    </location>
    <ligand>
        <name>NAD(+)</name>
        <dbReference type="ChEBI" id="CHEBI:57540"/>
    </ligand>
</feature>
<dbReference type="SMART" id="SM00278">
    <property type="entry name" value="HhH1"/>
    <property type="match status" value="4"/>
</dbReference>
<dbReference type="GO" id="GO:0046872">
    <property type="term" value="F:metal ion binding"/>
    <property type="evidence" value="ECO:0007669"/>
    <property type="project" value="UniProtKB-KW"/>
</dbReference>
<keyword evidence="11 14" id="KW-0234">DNA repair</keyword>
<dbReference type="GO" id="GO:0006281">
    <property type="term" value="P:DNA repair"/>
    <property type="evidence" value="ECO:0007669"/>
    <property type="project" value="UniProtKB-KW"/>
</dbReference>
<gene>
    <name evidence="14" type="primary">ligA</name>
    <name evidence="17" type="ORF">PYK22_02422</name>
</gene>
<evidence type="ECO:0000259" key="16">
    <source>
        <dbReference type="PROSITE" id="PS50172"/>
    </source>
</evidence>
<evidence type="ECO:0000256" key="14">
    <source>
        <dbReference type="HAMAP-Rule" id="MF_01588"/>
    </source>
</evidence>
<dbReference type="InterPro" id="IPR041663">
    <property type="entry name" value="DisA/LigA_HHH"/>
</dbReference>
<evidence type="ECO:0000256" key="10">
    <source>
        <dbReference type="ARBA" id="ARBA00023027"/>
    </source>
</evidence>
<dbReference type="InterPro" id="IPR004150">
    <property type="entry name" value="NAD_DNA_ligase_OB"/>
</dbReference>
<dbReference type="PROSITE" id="PS50172">
    <property type="entry name" value="BRCT"/>
    <property type="match status" value="1"/>
</dbReference>
<feature type="binding site" evidence="14">
    <location>
        <position position="412"/>
    </location>
    <ligand>
        <name>Zn(2+)</name>
        <dbReference type="ChEBI" id="CHEBI:29105"/>
    </ligand>
</feature>
<dbReference type="Pfam" id="PF03119">
    <property type="entry name" value="DNA_ligase_ZBD"/>
    <property type="match status" value="1"/>
</dbReference>
<dbReference type="InterPro" id="IPR036420">
    <property type="entry name" value="BRCT_dom_sf"/>
</dbReference>
<dbReference type="FunFam" id="2.40.50.140:FF:000012">
    <property type="entry name" value="DNA ligase"/>
    <property type="match status" value="1"/>
</dbReference>
<dbReference type="InterPro" id="IPR033136">
    <property type="entry name" value="DNA_ligase_CS"/>
</dbReference>
<dbReference type="InterPro" id="IPR013839">
    <property type="entry name" value="DNAligase_adenylation"/>
</dbReference>
<dbReference type="Gene3D" id="1.10.150.20">
    <property type="entry name" value="5' to 3' exonuclease, C-terminal subdomain"/>
    <property type="match status" value="2"/>
</dbReference>
<dbReference type="SMART" id="SM00532">
    <property type="entry name" value="LIGANc"/>
    <property type="match status" value="1"/>
</dbReference>
<dbReference type="GO" id="GO:0003911">
    <property type="term" value="F:DNA ligase (NAD+) activity"/>
    <property type="evidence" value="ECO:0007669"/>
    <property type="project" value="UniProtKB-UniRule"/>
</dbReference>
<feature type="binding site" evidence="14">
    <location>
        <position position="318"/>
    </location>
    <ligand>
        <name>NAD(+)</name>
        <dbReference type="ChEBI" id="CHEBI:57540"/>
    </ligand>
</feature>
<evidence type="ECO:0000313" key="18">
    <source>
        <dbReference type="Proteomes" id="UP000031518"/>
    </source>
</evidence>
<keyword evidence="5 14" id="KW-0235">DNA replication</keyword>
<reference evidence="17 18" key="2">
    <citation type="submission" date="2015-01" db="EMBL/GenBank/DDBJ databases">
        <title>Complete genome sequence of Pyrinomonas methylaliphatogenes type strain K22T.</title>
        <authorList>
            <person name="Lee K.C.Y."/>
            <person name="Power J.F."/>
            <person name="Dunfield P.F."/>
            <person name="Morgan X.C."/>
            <person name="Huttenhower C."/>
            <person name="Stott M.B."/>
        </authorList>
    </citation>
    <scope>NUCLEOTIDE SEQUENCE [LARGE SCALE GENOMIC DNA]</scope>
    <source>
        <strain evidence="17 18">K22</strain>
    </source>
</reference>
<dbReference type="SUPFAM" id="SSF47781">
    <property type="entry name" value="RuvA domain 2-like"/>
    <property type="match status" value="1"/>
</dbReference>
<evidence type="ECO:0000256" key="3">
    <source>
        <dbReference type="ARBA" id="ARBA00013308"/>
    </source>
</evidence>
<dbReference type="FunFam" id="1.10.150.20:FF:000006">
    <property type="entry name" value="DNA ligase"/>
    <property type="match status" value="1"/>
</dbReference>
<dbReference type="EC" id="6.5.1.2" evidence="2 14"/>
<evidence type="ECO:0000256" key="6">
    <source>
        <dbReference type="ARBA" id="ARBA00022723"/>
    </source>
</evidence>
<feature type="binding site" evidence="14">
    <location>
        <position position="117"/>
    </location>
    <ligand>
        <name>NAD(+)</name>
        <dbReference type="ChEBI" id="CHEBI:57540"/>
    </ligand>
</feature>
<dbReference type="InterPro" id="IPR018239">
    <property type="entry name" value="DNA_ligase_AS"/>
</dbReference>
<comment type="function">
    <text evidence="1 14">DNA ligase that catalyzes the formation of phosphodiester linkages between 5'-phosphoryl and 3'-hydroxyl groups in double-stranded DNA using NAD as a coenzyme and as the energy source for the reaction. It is essential for DNA replication and repair of damaged DNA.</text>
</comment>
<reference evidence="17 18" key="1">
    <citation type="submission" date="2013-12" db="EMBL/GenBank/DDBJ databases">
        <authorList>
            <person name="Stott M."/>
        </authorList>
    </citation>
    <scope>NUCLEOTIDE SEQUENCE [LARGE SCALE GENOMIC DNA]</scope>
    <source>
        <strain evidence="17 18">K22</strain>
    </source>
</reference>
<dbReference type="Pfam" id="PF22745">
    <property type="entry name" value="Nlig-Ia"/>
    <property type="match status" value="1"/>
</dbReference>
<dbReference type="InterPro" id="IPR001357">
    <property type="entry name" value="BRCT_dom"/>
</dbReference>
<dbReference type="AlphaFoldDB" id="A0A0B6X082"/>
<evidence type="ECO:0000256" key="12">
    <source>
        <dbReference type="ARBA" id="ARBA00034005"/>
    </source>
</evidence>
<dbReference type="RefSeq" id="WP_041977624.1">
    <property type="nucleotide sequence ID" value="NZ_CBXV010000008.1"/>
</dbReference>
<dbReference type="InterPro" id="IPR004149">
    <property type="entry name" value="Znf_DNAligase_C4"/>
</dbReference>
<feature type="binding site" evidence="14">
    <location>
        <position position="435"/>
    </location>
    <ligand>
        <name>Zn(2+)</name>
        <dbReference type="ChEBI" id="CHEBI:29105"/>
    </ligand>
</feature>
<comment type="similarity">
    <text evidence="13 14">Belongs to the NAD-dependent DNA ligase family. LigA subfamily.</text>
</comment>
<dbReference type="Gene3D" id="2.40.50.140">
    <property type="entry name" value="Nucleic acid-binding proteins"/>
    <property type="match status" value="1"/>
</dbReference>
<dbReference type="PANTHER" id="PTHR23389:SF9">
    <property type="entry name" value="DNA LIGASE"/>
    <property type="match status" value="1"/>
</dbReference>
<dbReference type="Pfam" id="PF12826">
    <property type="entry name" value="HHH_2"/>
    <property type="match status" value="1"/>
</dbReference>
<comment type="catalytic activity">
    <reaction evidence="12 14 15">
        <text>NAD(+) + (deoxyribonucleotide)n-3'-hydroxyl + 5'-phospho-(deoxyribonucleotide)m = (deoxyribonucleotide)n+m + AMP + beta-nicotinamide D-nucleotide.</text>
        <dbReference type="EC" id="6.5.1.2"/>
    </reaction>
</comment>
<organism evidence="17 18">
    <name type="scientific">Pyrinomonas methylaliphatogenes</name>
    <dbReference type="NCBI Taxonomy" id="454194"/>
    <lineage>
        <taxon>Bacteria</taxon>
        <taxon>Pseudomonadati</taxon>
        <taxon>Acidobacteriota</taxon>
        <taxon>Blastocatellia</taxon>
        <taxon>Blastocatellales</taxon>
        <taxon>Pyrinomonadaceae</taxon>
        <taxon>Pyrinomonas</taxon>
    </lineage>
</organism>
<feature type="binding site" evidence="14">
    <location>
        <position position="415"/>
    </location>
    <ligand>
        <name>Zn(2+)</name>
        <dbReference type="ChEBI" id="CHEBI:29105"/>
    </ligand>
</feature>
<dbReference type="NCBIfam" id="NF005932">
    <property type="entry name" value="PRK07956.1"/>
    <property type="match status" value="1"/>
</dbReference>
<dbReference type="Proteomes" id="UP000031518">
    <property type="component" value="Unassembled WGS sequence"/>
</dbReference>
<evidence type="ECO:0000256" key="4">
    <source>
        <dbReference type="ARBA" id="ARBA00022598"/>
    </source>
</evidence>
<dbReference type="SUPFAM" id="SSF56091">
    <property type="entry name" value="DNA ligase/mRNA capping enzyme, catalytic domain"/>
    <property type="match status" value="1"/>
</dbReference>
<dbReference type="CDD" id="cd00114">
    <property type="entry name" value="LIGANc"/>
    <property type="match status" value="1"/>
</dbReference>
<dbReference type="NCBIfam" id="TIGR00575">
    <property type="entry name" value="dnlj"/>
    <property type="match status" value="1"/>
</dbReference>
<evidence type="ECO:0000313" key="17">
    <source>
        <dbReference type="EMBL" id="CDM66392.1"/>
    </source>
</evidence>
<feature type="active site" description="N6-AMP-lysine intermediate" evidence="14">
    <location>
        <position position="119"/>
    </location>
</feature>
<evidence type="ECO:0000256" key="11">
    <source>
        <dbReference type="ARBA" id="ARBA00023204"/>
    </source>
</evidence>
<sequence length="677" mass="75167">MRQRSLFEIEEEIARLREEIRRHDELYYVHDDPEISDAEYDALVQRLLELESAHPELAMPDSPTQRVGGKPVESFPEVIHRRPMLSLDNSYDIEDLRAFDERCQRLAGPVAIAYVAELKIDGLSLALRYRDGLLVCGATRGDGTRGEDVTPNVRTIRSIPLRLNGAWSDLGEEIEVRGEAYLPRRAFERLNVERDAAGQPRFANPRNAAAGTIRQLDPRIVAARRLEFFAYDLLVDGRKPFDAHWETLRWLESAGFRVTEHALCSSIDEVIAFCSAMEARRDALPYEIDGVVVKINSTALQEELGATAKAPRWAVAYKFPARQATTQIEQIIVQVGRTGALTPVAILRPVQLAGTTVSRATLHNEDEIRRLDVRIGDWVLIEKSGEIIPKVVKVIESRRVGVERPFVMPTACPVCGGHVSRPEGEAVARCVAADCPAQLKARLLHFASRRAMRIEGLGEALAEQLVQRGMVRDVADLYGLKREELAALDRMGEKSAANLLAQIEASKERDLACLIYALGIRHVGERTANDLARHFGSLERLSRATVEELDALPDVGLAVAQSVRDWFDDEGNRALCARLRAAGVRTEIAAKPSEATRDERFSGKQFVLTGKLASMTRDEARALIEARGGRVASSVSRRTDFVIVGEDAGSKLERARALGVPIIGEEEFKKMLESATP</sequence>
<evidence type="ECO:0000256" key="15">
    <source>
        <dbReference type="RuleBase" id="RU000618"/>
    </source>
</evidence>
<evidence type="ECO:0000256" key="9">
    <source>
        <dbReference type="ARBA" id="ARBA00022842"/>
    </source>
</evidence>
<feature type="binding site" evidence="14">
    <location>
        <position position="294"/>
    </location>
    <ligand>
        <name>NAD(+)</name>
        <dbReference type="ChEBI" id="CHEBI:57540"/>
    </ligand>
</feature>
<dbReference type="FunFam" id="1.10.287.610:FF:000002">
    <property type="entry name" value="DNA ligase"/>
    <property type="match status" value="1"/>
</dbReference>
<feature type="binding site" evidence="14">
    <location>
        <position position="140"/>
    </location>
    <ligand>
        <name>NAD(+)</name>
        <dbReference type="ChEBI" id="CHEBI:57540"/>
    </ligand>
</feature>
<feature type="binding site" evidence="14">
    <location>
        <begin position="86"/>
        <end position="87"/>
    </location>
    <ligand>
        <name>NAD(+)</name>
        <dbReference type="ChEBI" id="CHEBI:57540"/>
    </ligand>
</feature>
<dbReference type="GO" id="GO:0006260">
    <property type="term" value="P:DNA replication"/>
    <property type="evidence" value="ECO:0007669"/>
    <property type="project" value="UniProtKB-KW"/>
</dbReference>
<keyword evidence="8 14" id="KW-0862">Zinc</keyword>
<keyword evidence="9 14" id="KW-0460">Magnesium</keyword>
<comment type="cofactor">
    <cofactor evidence="14">
        <name>Mg(2+)</name>
        <dbReference type="ChEBI" id="CHEBI:18420"/>
    </cofactor>
    <cofactor evidence="14">
        <name>Mn(2+)</name>
        <dbReference type="ChEBI" id="CHEBI:29035"/>
    </cofactor>
</comment>
<evidence type="ECO:0000256" key="1">
    <source>
        <dbReference type="ARBA" id="ARBA00004067"/>
    </source>
</evidence>
<dbReference type="CDD" id="cd17748">
    <property type="entry name" value="BRCT_DNA_ligase_like"/>
    <property type="match status" value="1"/>
</dbReference>
<dbReference type="InterPro" id="IPR012340">
    <property type="entry name" value="NA-bd_OB-fold"/>
</dbReference>